<reference evidence="1" key="1">
    <citation type="submission" date="2023-01" db="EMBL/GenBank/DDBJ databases">
        <title>Genome assembly of the deep-sea coral Lophelia pertusa.</title>
        <authorList>
            <person name="Herrera S."/>
            <person name="Cordes E."/>
        </authorList>
    </citation>
    <scope>NUCLEOTIDE SEQUENCE</scope>
    <source>
        <strain evidence="1">USNM1676648</strain>
        <tissue evidence="1">Polyp</tissue>
    </source>
</reference>
<comment type="caution">
    <text evidence="1">The sequence shown here is derived from an EMBL/GenBank/DDBJ whole genome shotgun (WGS) entry which is preliminary data.</text>
</comment>
<evidence type="ECO:0000313" key="1">
    <source>
        <dbReference type="EMBL" id="KAJ7369719.1"/>
    </source>
</evidence>
<accession>A0A9X0CQE9</accession>
<dbReference type="EMBL" id="MU826891">
    <property type="protein sequence ID" value="KAJ7369719.1"/>
    <property type="molecule type" value="Genomic_DNA"/>
</dbReference>
<gene>
    <name evidence="1" type="ORF">OS493_037001</name>
</gene>
<dbReference type="AlphaFoldDB" id="A0A9X0CQE9"/>
<keyword evidence="2" id="KW-1185">Reference proteome</keyword>
<dbReference type="OrthoDB" id="5987514at2759"/>
<evidence type="ECO:0000313" key="2">
    <source>
        <dbReference type="Proteomes" id="UP001163046"/>
    </source>
</evidence>
<dbReference type="Proteomes" id="UP001163046">
    <property type="component" value="Unassembled WGS sequence"/>
</dbReference>
<organism evidence="1 2">
    <name type="scientific">Desmophyllum pertusum</name>
    <dbReference type="NCBI Taxonomy" id="174260"/>
    <lineage>
        <taxon>Eukaryota</taxon>
        <taxon>Metazoa</taxon>
        <taxon>Cnidaria</taxon>
        <taxon>Anthozoa</taxon>
        <taxon>Hexacorallia</taxon>
        <taxon>Scleractinia</taxon>
        <taxon>Caryophylliina</taxon>
        <taxon>Caryophylliidae</taxon>
        <taxon>Desmophyllum</taxon>
    </lineage>
</organism>
<proteinExistence type="predicted"/>
<sequence length="78" mass="8740">MQLDNTLLGQSMNIQWQTALEKAIRDGNQIHELFDQDGVNVTVDEAIALAGDQYQVSRIYQEYNVFGANPLRGCPAKN</sequence>
<protein>
    <submittedName>
        <fullName evidence="1">Uncharacterized protein</fullName>
    </submittedName>
</protein>
<name>A0A9X0CQE9_9CNID</name>